<evidence type="ECO:0000259" key="1">
    <source>
        <dbReference type="Pfam" id="PF07589"/>
    </source>
</evidence>
<dbReference type="OrthoDB" id="467314at2"/>
<dbReference type="EMBL" id="QZMU01000001">
    <property type="protein sequence ID" value="RRQ21965.1"/>
    <property type="molecule type" value="Genomic_DNA"/>
</dbReference>
<name>A0A426QJP3_9GAMM</name>
<sequence length="202" mass="21091">MIKMQLKPEQGGDGMATLKQALLGGLVFGGFAVQAGAVPVNLNYTAPLDQPITLDAGTYAITPSGAGGDFLYDAYIVWSSTSGCDQTGANCTNGWRWGVNLRDASGGGGDAVFSYFSGLWSTAAGALAEAQSAGPHEFSLNTNQTLYFYFSDSNFSDNTGGVSFDLSRVDDQPPPITPVPEPYTLALFGAGLAGLALGRRRR</sequence>
<dbReference type="Pfam" id="PF07589">
    <property type="entry name" value="PEP-CTERM"/>
    <property type="match status" value="1"/>
</dbReference>
<comment type="caution">
    <text evidence="2">The sequence shown here is derived from an EMBL/GenBank/DDBJ whole genome shotgun (WGS) entry which is preliminary data.</text>
</comment>
<evidence type="ECO:0000313" key="3">
    <source>
        <dbReference type="Proteomes" id="UP000287798"/>
    </source>
</evidence>
<protein>
    <submittedName>
        <fullName evidence="2">PEP-CTERM sorting domain-containing protein</fullName>
    </submittedName>
</protein>
<gene>
    <name evidence="2" type="ORF">D6C00_08395</name>
</gene>
<dbReference type="NCBIfam" id="TIGR02595">
    <property type="entry name" value="PEP_CTERM"/>
    <property type="match status" value="1"/>
</dbReference>
<dbReference type="Proteomes" id="UP000287798">
    <property type="component" value="Unassembled WGS sequence"/>
</dbReference>
<proteinExistence type="predicted"/>
<organism evidence="2 3">
    <name type="scientific">Thiohalobacter thiocyanaticus</name>
    <dbReference type="NCBI Taxonomy" id="585455"/>
    <lineage>
        <taxon>Bacteria</taxon>
        <taxon>Pseudomonadati</taxon>
        <taxon>Pseudomonadota</taxon>
        <taxon>Gammaproteobacteria</taxon>
        <taxon>Thiohalobacterales</taxon>
        <taxon>Thiohalobacteraceae</taxon>
        <taxon>Thiohalobacter</taxon>
    </lineage>
</organism>
<feature type="domain" description="Ice-binding protein C-terminal" evidence="1">
    <location>
        <begin position="178"/>
        <end position="201"/>
    </location>
</feature>
<dbReference type="AlphaFoldDB" id="A0A426QJP3"/>
<reference evidence="2 3" key="1">
    <citation type="journal article" date="2010" name="Int. J. Syst. Evol. Microbiol.">
        <title>Thiohalobacter thiocyanaticus gen. nov., sp. nov., a moderately halophilic, sulfur-oxidizing gammaproteobacterium from hypersaline lakes, that utilizes thiocyanate.</title>
        <authorList>
            <person name="Sorokin D.Y."/>
            <person name="Kovaleva O.L."/>
            <person name="Tourova T.P."/>
            <person name="Muyzer G."/>
        </authorList>
    </citation>
    <scope>NUCLEOTIDE SEQUENCE [LARGE SCALE GENOMIC DNA]</scope>
    <source>
        <strain evidence="2 3">Hrh1</strain>
    </source>
</reference>
<accession>A0A426QJP3</accession>
<evidence type="ECO:0000313" key="2">
    <source>
        <dbReference type="EMBL" id="RRQ21965.1"/>
    </source>
</evidence>
<keyword evidence="3" id="KW-1185">Reference proteome</keyword>
<dbReference type="InterPro" id="IPR013424">
    <property type="entry name" value="Ice-binding_C"/>
</dbReference>